<gene>
    <name evidence="2" type="ORF">DCAF_LOCUS17882</name>
</gene>
<comment type="caution">
    <text evidence="2">The sequence shown here is derived from an EMBL/GenBank/DDBJ whole genome shotgun (WGS) entry which is preliminary data.</text>
</comment>
<evidence type="ECO:0000313" key="3">
    <source>
        <dbReference type="Proteomes" id="UP001314170"/>
    </source>
</evidence>
<feature type="compositionally biased region" description="Polar residues" evidence="1">
    <location>
        <begin position="1"/>
        <end position="24"/>
    </location>
</feature>
<dbReference type="EMBL" id="CAWUPB010001164">
    <property type="protein sequence ID" value="CAK7344638.1"/>
    <property type="molecule type" value="Genomic_DNA"/>
</dbReference>
<dbReference type="Proteomes" id="UP001314170">
    <property type="component" value="Unassembled WGS sequence"/>
</dbReference>
<name>A0AAV1S297_9ROSI</name>
<keyword evidence="3" id="KW-1185">Reference proteome</keyword>
<organism evidence="2 3">
    <name type="scientific">Dovyalis caffra</name>
    <dbReference type="NCBI Taxonomy" id="77055"/>
    <lineage>
        <taxon>Eukaryota</taxon>
        <taxon>Viridiplantae</taxon>
        <taxon>Streptophyta</taxon>
        <taxon>Embryophyta</taxon>
        <taxon>Tracheophyta</taxon>
        <taxon>Spermatophyta</taxon>
        <taxon>Magnoliopsida</taxon>
        <taxon>eudicotyledons</taxon>
        <taxon>Gunneridae</taxon>
        <taxon>Pentapetalae</taxon>
        <taxon>rosids</taxon>
        <taxon>fabids</taxon>
        <taxon>Malpighiales</taxon>
        <taxon>Salicaceae</taxon>
        <taxon>Flacourtieae</taxon>
        <taxon>Dovyalis</taxon>
    </lineage>
</organism>
<evidence type="ECO:0000256" key="1">
    <source>
        <dbReference type="SAM" id="MobiDB-lite"/>
    </source>
</evidence>
<accession>A0AAV1S297</accession>
<protein>
    <submittedName>
        <fullName evidence="2">Uncharacterized protein</fullName>
    </submittedName>
</protein>
<proteinExistence type="predicted"/>
<feature type="region of interest" description="Disordered" evidence="1">
    <location>
        <begin position="1"/>
        <end position="42"/>
    </location>
</feature>
<sequence>MNPSSSQHSLPTGESENPKNSDFNRSTKKNAVRNGKETKLASLFERHPLEDIEVEEGDVIVLVKTRFGLLNYLSQSKTA</sequence>
<evidence type="ECO:0000313" key="2">
    <source>
        <dbReference type="EMBL" id="CAK7344638.1"/>
    </source>
</evidence>
<dbReference type="AlphaFoldDB" id="A0AAV1S297"/>
<reference evidence="2 3" key="1">
    <citation type="submission" date="2024-01" db="EMBL/GenBank/DDBJ databases">
        <authorList>
            <person name="Waweru B."/>
        </authorList>
    </citation>
    <scope>NUCLEOTIDE SEQUENCE [LARGE SCALE GENOMIC DNA]</scope>
</reference>